<evidence type="ECO:0000259" key="1">
    <source>
        <dbReference type="PROSITE" id="PS50887"/>
    </source>
</evidence>
<protein>
    <submittedName>
        <fullName evidence="2">Diguanylate cyclase, GGDEF domain</fullName>
    </submittedName>
</protein>
<dbReference type="STRING" id="1121316.SAMN02745207_02624"/>
<organism evidence="2 3">
    <name type="scientific">Clostridium grantii DSM 8605</name>
    <dbReference type="NCBI Taxonomy" id="1121316"/>
    <lineage>
        <taxon>Bacteria</taxon>
        <taxon>Bacillati</taxon>
        <taxon>Bacillota</taxon>
        <taxon>Clostridia</taxon>
        <taxon>Eubacteriales</taxon>
        <taxon>Clostridiaceae</taxon>
        <taxon>Clostridium</taxon>
    </lineage>
</organism>
<feature type="domain" description="GGDEF" evidence="1">
    <location>
        <begin position="1"/>
        <end position="56"/>
    </location>
</feature>
<dbReference type="Gene3D" id="3.30.70.270">
    <property type="match status" value="1"/>
</dbReference>
<accession>A0A1M5W1Q5</accession>
<gene>
    <name evidence="2" type="ORF">SAMN02745207_02624</name>
</gene>
<reference evidence="2 3" key="1">
    <citation type="submission" date="2016-11" db="EMBL/GenBank/DDBJ databases">
        <authorList>
            <person name="Jaros S."/>
            <person name="Januszkiewicz K."/>
            <person name="Wedrychowicz H."/>
        </authorList>
    </citation>
    <scope>NUCLEOTIDE SEQUENCE [LARGE SCALE GENOMIC DNA]</scope>
    <source>
        <strain evidence="2 3">DSM 8605</strain>
    </source>
</reference>
<keyword evidence="3" id="KW-1185">Reference proteome</keyword>
<dbReference type="InterPro" id="IPR000160">
    <property type="entry name" value="GGDEF_dom"/>
</dbReference>
<dbReference type="Proteomes" id="UP000184447">
    <property type="component" value="Unassembled WGS sequence"/>
</dbReference>
<dbReference type="SUPFAM" id="SSF55073">
    <property type="entry name" value="Nucleotide cyclase"/>
    <property type="match status" value="1"/>
</dbReference>
<evidence type="ECO:0000313" key="2">
    <source>
        <dbReference type="EMBL" id="SHH81387.1"/>
    </source>
</evidence>
<dbReference type="AlphaFoldDB" id="A0A1M5W1Q5"/>
<dbReference type="InterPro" id="IPR043128">
    <property type="entry name" value="Rev_trsase/Diguanyl_cyclase"/>
</dbReference>
<dbReference type="EMBL" id="FQXM01000014">
    <property type="protein sequence ID" value="SHH81387.1"/>
    <property type="molecule type" value="Genomic_DNA"/>
</dbReference>
<evidence type="ECO:0000313" key="3">
    <source>
        <dbReference type="Proteomes" id="UP000184447"/>
    </source>
</evidence>
<name>A0A1M5W1Q5_9CLOT</name>
<proteinExistence type="predicted"/>
<dbReference type="Pfam" id="PF00990">
    <property type="entry name" value="GGDEF"/>
    <property type="match status" value="1"/>
</dbReference>
<sequence>MQSNIRNIKINEETTLSISSGITLIKENDSILEVFKRMDKALYESKNKGKNQYTII</sequence>
<dbReference type="PROSITE" id="PS50887">
    <property type="entry name" value="GGDEF"/>
    <property type="match status" value="1"/>
</dbReference>
<dbReference type="InterPro" id="IPR029787">
    <property type="entry name" value="Nucleotide_cyclase"/>
</dbReference>